<gene>
    <name evidence="8" type="ORF">SI8410_10014527</name>
</gene>
<keyword evidence="9" id="KW-1185">Reference proteome</keyword>
<feature type="chain" id="PRO_5029952042" description="Xyloglucan endotransglucosylase/hydrolase" evidence="6">
    <location>
        <begin position="30"/>
        <end position="337"/>
    </location>
</feature>
<dbReference type="GO" id="GO:0071555">
    <property type="term" value="P:cell wall organization"/>
    <property type="evidence" value="ECO:0007669"/>
    <property type="project" value="UniProtKB-KW"/>
</dbReference>
<evidence type="ECO:0000313" key="9">
    <source>
        <dbReference type="Proteomes" id="UP000663760"/>
    </source>
</evidence>
<comment type="subcellular location">
    <subcellularLocation>
        <location evidence="6">Secreted</location>
        <location evidence="6">Cell wall</location>
    </subcellularLocation>
    <subcellularLocation>
        <location evidence="6">Secreted</location>
        <location evidence="6">Extracellular space</location>
        <location evidence="6">Apoplast</location>
    </subcellularLocation>
</comment>
<feature type="signal peptide" evidence="6">
    <location>
        <begin position="1"/>
        <end position="29"/>
    </location>
</feature>
<dbReference type="InterPro" id="IPR044791">
    <property type="entry name" value="Beta-glucanase/XTH"/>
</dbReference>
<dbReference type="InterPro" id="IPR000757">
    <property type="entry name" value="Beta-glucanase-like"/>
</dbReference>
<dbReference type="PROSITE" id="PS51762">
    <property type="entry name" value="GH16_2"/>
    <property type="match status" value="1"/>
</dbReference>
<dbReference type="SUPFAM" id="SSF49899">
    <property type="entry name" value="Concanavalin A-like lectins/glucanases"/>
    <property type="match status" value="1"/>
</dbReference>
<feature type="domain" description="GH16" evidence="7">
    <location>
        <begin position="24"/>
        <end position="230"/>
    </location>
</feature>
<evidence type="ECO:0000256" key="6">
    <source>
        <dbReference type="RuleBase" id="RU361120"/>
    </source>
</evidence>
<dbReference type="GO" id="GO:0042546">
    <property type="term" value="P:cell wall biogenesis"/>
    <property type="evidence" value="ECO:0007669"/>
    <property type="project" value="InterPro"/>
</dbReference>
<evidence type="ECO:0000256" key="2">
    <source>
        <dbReference type="ARBA" id="ARBA00022801"/>
    </source>
</evidence>
<keyword evidence="3" id="KW-1015">Disulfide bond</keyword>
<dbReference type="GO" id="GO:0048046">
    <property type="term" value="C:apoplast"/>
    <property type="evidence" value="ECO:0007669"/>
    <property type="project" value="UniProtKB-SubCell"/>
</dbReference>
<dbReference type="InterPro" id="IPR010713">
    <property type="entry name" value="XET_C"/>
</dbReference>
<sequence length="337" mass="37807">MGGETRNPRFLATAALLLVAAALHPAVAAFSELQTLRFSEGYSPLFGEGNLVRSANDRKVRLILDRYTGSGFISSDLYDHGFFSAKIKLPSNYTAGVVVAFYTSNGDIFRRNHDELDFEFLGNPRRGSWRLQTNIYGNGSTHRGREERYNLPFDPTREAHRYSIFWSPDTILFYVDETPIREVRRSAAMGGEFPAKPMALYATIWDGSSWATGGGRYKVDYNSSPFVADFSDLVLSGCKVDPIQMMPSSGSRCAAAEAELLAGDFAAVDPQGRRAMARFREKNLIYSFCYDSFRYSAAFPDCEIVPAEKERLDGTGHLKLAGRRRRRSPCRRSRDVM</sequence>
<dbReference type="EC" id="2.4.1.207" evidence="6"/>
<dbReference type="Pfam" id="PF00722">
    <property type="entry name" value="Glyco_hydro_16"/>
    <property type="match status" value="1"/>
</dbReference>
<dbReference type="InterPro" id="IPR013320">
    <property type="entry name" value="ConA-like_dom_sf"/>
</dbReference>
<evidence type="ECO:0000313" key="8">
    <source>
        <dbReference type="EMBL" id="CAA7403849.1"/>
    </source>
</evidence>
<proteinExistence type="inferred from homology"/>
<keyword evidence="2 6" id="KW-0378">Hydrolase</keyword>
<organism evidence="8 9">
    <name type="scientific">Spirodela intermedia</name>
    <name type="common">Intermediate duckweed</name>
    <dbReference type="NCBI Taxonomy" id="51605"/>
    <lineage>
        <taxon>Eukaryota</taxon>
        <taxon>Viridiplantae</taxon>
        <taxon>Streptophyta</taxon>
        <taxon>Embryophyta</taxon>
        <taxon>Tracheophyta</taxon>
        <taxon>Spermatophyta</taxon>
        <taxon>Magnoliopsida</taxon>
        <taxon>Liliopsida</taxon>
        <taxon>Araceae</taxon>
        <taxon>Lemnoideae</taxon>
        <taxon>Spirodela</taxon>
    </lineage>
</organism>
<dbReference type="GO" id="GO:0016762">
    <property type="term" value="F:xyloglucan:xyloglucosyl transferase activity"/>
    <property type="evidence" value="ECO:0007669"/>
    <property type="project" value="UniProtKB-EC"/>
</dbReference>
<dbReference type="InterPro" id="IPR016455">
    <property type="entry name" value="XTH"/>
</dbReference>
<keyword evidence="1 6" id="KW-0808">Transferase</keyword>
<keyword evidence="6" id="KW-0134">Cell wall</keyword>
<keyword evidence="6" id="KW-0964">Secreted</keyword>
<feature type="active site" description="Proton donor" evidence="5">
    <location>
        <position position="119"/>
    </location>
</feature>
<dbReference type="EMBL" id="LR746273">
    <property type="protein sequence ID" value="CAA7403849.1"/>
    <property type="molecule type" value="Genomic_DNA"/>
</dbReference>
<evidence type="ECO:0000259" key="7">
    <source>
        <dbReference type="PROSITE" id="PS51762"/>
    </source>
</evidence>
<dbReference type="PIRSF" id="PIRSF005604">
    <property type="entry name" value="XET"/>
    <property type="match status" value="1"/>
</dbReference>
<comment type="function">
    <text evidence="6">Catalyzes xyloglucan endohydrolysis (XEH) and/or endotransglycosylation (XET). Cleaves and religates xyloglucan polymers, an essential constituent of the primary cell wall, and thereby participates in cell wall construction of growing tissues.</text>
</comment>
<keyword evidence="6" id="KW-0961">Cell wall biogenesis/degradation</keyword>
<accession>A0A7I8L1D9</accession>
<feature type="active site" description="Nucleophile" evidence="5">
    <location>
        <position position="115"/>
    </location>
</feature>
<dbReference type="GO" id="GO:0004553">
    <property type="term" value="F:hydrolase activity, hydrolyzing O-glycosyl compounds"/>
    <property type="evidence" value="ECO:0007669"/>
    <property type="project" value="InterPro"/>
</dbReference>
<dbReference type="GO" id="GO:0010411">
    <property type="term" value="P:xyloglucan metabolic process"/>
    <property type="evidence" value="ECO:0007669"/>
    <property type="project" value="InterPro"/>
</dbReference>
<evidence type="ECO:0000256" key="4">
    <source>
        <dbReference type="ARBA" id="ARBA00023295"/>
    </source>
</evidence>
<comment type="PTM">
    <text evidence="6">Contains at least one intrachain disulfide bond essential for its enzymatic activity.</text>
</comment>
<dbReference type="Proteomes" id="UP000663760">
    <property type="component" value="Chromosome 10"/>
</dbReference>
<keyword evidence="6" id="KW-0732">Signal</keyword>
<evidence type="ECO:0000256" key="3">
    <source>
        <dbReference type="ARBA" id="ARBA00023157"/>
    </source>
</evidence>
<protein>
    <recommendedName>
        <fullName evidence="6">Xyloglucan endotransglucosylase/hydrolase</fullName>
        <ecNumber evidence="6">2.4.1.207</ecNumber>
    </recommendedName>
</protein>
<dbReference type="OrthoDB" id="4781at2759"/>
<keyword evidence="4 6" id="KW-0326">Glycosidase</keyword>
<reference evidence="8" key="1">
    <citation type="submission" date="2020-02" db="EMBL/GenBank/DDBJ databases">
        <authorList>
            <person name="Scholz U."/>
            <person name="Mascher M."/>
            <person name="Fiebig A."/>
        </authorList>
    </citation>
    <scope>NUCLEOTIDE SEQUENCE</scope>
</reference>
<dbReference type="PANTHER" id="PTHR31062">
    <property type="entry name" value="XYLOGLUCAN ENDOTRANSGLUCOSYLASE/HYDROLASE PROTEIN 8-RELATED"/>
    <property type="match status" value="1"/>
</dbReference>
<dbReference type="Pfam" id="PF06955">
    <property type="entry name" value="XET_C"/>
    <property type="match status" value="1"/>
</dbReference>
<dbReference type="AlphaFoldDB" id="A0A7I8L1D9"/>
<evidence type="ECO:0000256" key="1">
    <source>
        <dbReference type="ARBA" id="ARBA00022679"/>
    </source>
</evidence>
<dbReference type="Gene3D" id="2.60.120.200">
    <property type="match status" value="1"/>
</dbReference>
<keyword evidence="6" id="KW-0052">Apoplast</keyword>
<name>A0A7I8L1D9_SPIIN</name>
<evidence type="ECO:0000256" key="5">
    <source>
        <dbReference type="PIRSR" id="PIRSR005604-1"/>
    </source>
</evidence>
<comment type="similarity">
    <text evidence="6">Belongs to the glycosyl hydrolase 16 family.</text>
</comment>